<dbReference type="Proteomes" id="UP000003645">
    <property type="component" value="Chromosome"/>
</dbReference>
<dbReference type="OrthoDB" id="6372157at2"/>
<evidence type="ECO:0000313" key="1">
    <source>
        <dbReference type="EMBL" id="AJT50569.1"/>
    </source>
</evidence>
<reference evidence="1 2" key="1">
    <citation type="journal article" date="2012" name="J. Bacteriol.">
        <title>Genome sequence of Lactobacillus mucosae LM1, isolated from piglet feces.</title>
        <authorList>
            <person name="Lee J.H."/>
            <person name="Valeriano V.D."/>
            <person name="Shin Y.R."/>
            <person name="Chae J.P."/>
            <person name="Kim G.B."/>
            <person name="Ham J.S."/>
            <person name="Chun J."/>
            <person name="Kang D.K."/>
        </authorList>
    </citation>
    <scope>NUCLEOTIDE SEQUENCE [LARGE SCALE GENOMIC DNA]</scope>
    <source>
        <strain evidence="1 2">LM1</strain>
    </source>
</reference>
<evidence type="ECO:0008006" key="3">
    <source>
        <dbReference type="Google" id="ProtNLM"/>
    </source>
</evidence>
<proteinExistence type="predicted"/>
<dbReference type="EMBL" id="CP011013">
    <property type="protein sequence ID" value="AJT50569.1"/>
    <property type="molecule type" value="Genomic_DNA"/>
</dbReference>
<dbReference type="RefSeq" id="WP_006499465.1">
    <property type="nucleotide sequence ID" value="NZ_CP011013.1"/>
</dbReference>
<dbReference type="KEGG" id="lmu:LBLM1_05655"/>
<accession>A0A0D4CKJ5</accession>
<gene>
    <name evidence="1" type="ORF">LBLM1_05655</name>
</gene>
<protein>
    <recommendedName>
        <fullName evidence="3">Helicase/UvrB N-terminal domain-containing protein</fullName>
    </recommendedName>
</protein>
<name>A0A0D4CKJ5_LIMMU</name>
<sequence>MEKNALGEQLVQRTIHSIDYLANTPEGTGLALITLPTGFGKTTNVPEGLARKIASDPNAISKVFAITQANNNLYNFKTKFQNSWKKNGLDPTKILLIPATDKPFRAFWEKSEWYSTVTGIFDKNGLNEQLICQNISKTLQQDRKFSNVVKEMLSTSKDLAAKLTFFYNKNIDQSLKPTRQEISDLVRIQKKQIKKYVYFVISENEPDFDKASLKEKLKIYNSFKSLSWVKELFPIMKIPDNDVILMSASRFTMSWDLIVESLNNGYQTDKVDSLIGNSPVLVIDEIDQLAATINSAIIEDTVKGSISSNPTDANDLIDLTKTIITRLRVFFAPNSDSFPSDIISLSVEELETLRKDFKELEQFYSEYELDKGRSLDPDLTKAADQFFFVSSEQLQQLSITYQLSGKSIMYEYGDYITKSNHNRTLFSVSSKERKQEREKNGSKASSMTILLALLHKLNRKIWEFLYYHRNDKNESKRDFIIRFLESIGSDTKVQGVLKLLSGVPNGFNIHTIKNKDTVYNRGFDIYVIHPRKDEEGRYHNDDPKLYWYYVPHTAEKHLLDMTNHYKVIGCSATADIKTTLNNFDFSFIKSELEDRFCNAKTLPNDLKTELNLLEQKNQQWKLQNVQPITTVMPAGNRSYAGKTILQALEELELFPKNFKNFKILNKAFMKLGNNELVGMPLTLDSFLNTDTELTVPITQQRPLSYDTVKKLNLLFAILLFLKNVSPTNSNRSMAMLFNSFSNFNPDRDSIVLDAITDIIKIYLSTRPDLKAYLDQGSNVISISSWRHYDENSMIQIMRADDINNQHKALAKVKEKLKDGKNVRIIISMYNTLGTGQDLDYAFDKICLKKPDLKNVNPGDRPDIRHKDFDCLYIEKPTYITMSIKSNEVASSKNDDLTTKFATAHMEMQRRFNSVDSAYFSEEFTKNIADLNSYIQANGKGQGPVWSQNPANDECNATWSKLLQAVGRMNRTYYKVQQPLLMLDPKLKDYCSDRSIDDYCNTIDVLKNTNESGYQYTTFSPLENALIKALSGSSIVKVPNLIGQQIGQEERYNLKAIEKLSRADKKDGRAVNYLATDGFYAEQKATAIKDIHMKRKQALEHPSLNSEDYELLPQNLQSLYMRQKNLPAGSPIAYSYTLSADQNMEYQRLSDNPDANNNVFKISVPDINQVLHLQEILMVAPELRKIFEHNHWATELTTNDYQLSPLAVKTYLQGAYGEIIIKWWFKTVLGLNLKSFSQDEALAPYELMFDFVSPNFENDGLAIDAKFYTGKSPVKEYFDKRKQKFNHDIFKRFLYLNVFVKPDNEMYGVTQDLTKQLGLGKPVMALSVYDLKNHRFLTDQDSDIKQLKEFLK</sequence>
<organism evidence="1 2">
    <name type="scientific">Limosilactobacillus mucosae LM1</name>
    <dbReference type="NCBI Taxonomy" id="1130798"/>
    <lineage>
        <taxon>Bacteria</taxon>
        <taxon>Bacillati</taxon>
        <taxon>Bacillota</taxon>
        <taxon>Bacilli</taxon>
        <taxon>Lactobacillales</taxon>
        <taxon>Lactobacillaceae</taxon>
        <taxon>Limosilactobacillus</taxon>
    </lineage>
</organism>
<dbReference type="STRING" id="1130798.LBLM1_05655"/>
<keyword evidence="2" id="KW-1185">Reference proteome</keyword>
<dbReference type="HOGENOM" id="CLU_007856_0_0_9"/>
<evidence type="ECO:0000313" key="2">
    <source>
        <dbReference type="Proteomes" id="UP000003645"/>
    </source>
</evidence>